<feature type="region of interest" description="Disordered" evidence="1">
    <location>
        <begin position="28"/>
        <end position="61"/>
    </location>
</feature>
<sequence length="139" mass="15055">MAFSARTFVLSVLRDALQGPRNTLTSYITSHIPNPHQLGNENTHNESHSQQDSKSIPFSSQRGDVTPIFPWNFLSTEFHGINGVSQIATAPQNSIPSCFASVCGGARGSHRCPQLATWQGRLSVFDGRSHIQSSSSSDG</sequence>
<evidence type="ECO:0000256" key="1">
    <source>
        <dbReference type="SAM" id="MobiDB-lite"/>
    </source>
</evidence>
<protein>
    <submittedName>
        <fullName evidence="2">Uncharacterized protein</fullName>
    </submittedName>
</protein>
<dbReference type="HOGENOM" id="CLU_1844543_0_0_1"/>
<dbReference type="EMBL" id="GG692431">
    <property type="protein sequence ID" value="EER38366.1"/>
    <property type="molecule type" value="Genomic_DNA"/>
</dbReference>
<feature type="compositionally biased region" description="Polar residues" evidence="1">
    <location>
        <begin position="52"/>
        <end position="61"/>
    </location>
</feature>
<gene>
    <name evidence="2" type="ORF">HCDG_07235</name>
</gene>
<evidence type="ECO:0000313" key="3">
    <source>
        <dbReference type="Proteomes" id="UP000002624"/>
    </source>
</evidence>
<accession>C6HMB9</accession>
<dbReference type="AlphaFoldDB" id="C6HMB9"/>
<dbReference type="Proteomes" id="UP000002624">
    <property type="component" value="Unassembled WGS sequence"/>
</dbReference>
<dbReference type="VEuPathDB" id="FungiDB:HCDG_07235"/>
<proteinExistence type="predicted"/>
<organism evidence="2 3">
    <name type="scientific">Ajellomyces capsulatus (strain H143)</name>
    <name type="common">Darling's disease fungus</name>
    <name type="synonym">Histoplasma capsulatum</name>
    <dbReference type="NCBI Taxonomy" id="544712"/>
    <lineage>
        <taxon>Eukaryota</taxon>
        <taxon>Fungi</taxon>
        <taxon>Dikarya</taxon>
        <taxon>Ascomycota</taxon>
        <taxon>Pezizomycotina</taxon>
        <taxon>Eurotiomycetes</taxon>
        <taxon>Eurotiomycetidae</taxon>
        <taxon>Onygenales</taxon>
        <taxon>Ajellomycetaceae</taxon>
        <taxon>Histoplasma</taxon>
    </lineage>
</organism>
<reference evidence="3" key="1">
    <citation type="submission" date="2009-05" db="EMBL/GenBank/DDBJ databases">
        <title>The genome sequence of Ajellomyces capsulatus strain H143.</title>
        <authorList>
            <person name="Champion M."/>
            <person name="Cuomo C.A."/>
            <person name="Ma L.-J."/>
            <person name="Henn M.R."/>
            <person name="Sil A."/>
            <person name="Goldman B."/>
            <person name="Young S.K."/>
            <person name="Kodira C.D."/>
            <person name="Zeng Q."/>
            <person name="Koehrsen M."/>
            <person name="Alvarado L."/>
            <person name="Berlin A.M."/>
            <person name="Borenstein D."/>
            <person name="Chen Z."/>
            <person name="Engels R."/>
            <person name="Freedman E."/>
            <person name="Gellesch M."/>
            <person name="Goldberg J."/>
            <person name="Griggs A."/>
            <person name="Gujja S."/>
            <person name="Heiman D.I."/>
            <person name="Hepburn T.A."/>
            <person name="Howarth C."/>
            <person name="Jen D."/>
            <person name="Larson L."/>
            <person name="Lewis B."/>
            <person name="Mehta T."/>
            <person name="Park D."/>
            <person name="Pearson M."/>
            <person name="Roberts A."/>
            <person name="Saif S."/>
            <person name="Shea T.D."/>
            <person name="Shenoy N."/>
            <person name="Sisk P."/>
            <person name="Stolte C."/>
            <person name="Sykes S."/>
            <person name="Walk T."/>
            <person name="White J."/>
            <person name="Yandava C."/>
            <person name="Klein B."/>
            <person name="McEwen J.G."/>
            <person name="Puccia R."/>
            <person name="Goldman G.H."/>
            <person name="Felipe M.S."/>
            <person name="Nino-Vega G."/>
            <person name="San-Blas G."/>
            <person name="Taylor J.W."/>
            <person name="Mendoza L."/>
            <person name="Galagan J.E."/>
            <person name="Nusbaum C."/>
            <person name="Birren B.W."/>
        </authorList>
    </citation>
    <scope>NUCLEOTIDE SEQUENCE [LARGE SCALE GENOMIC DNA]</scope>
    <source>
        <strain evidence="3">H143</strain>
    </source>
</reference>
<evidence type="ECO:0000313" key="2">
    <source>
        <dbReference type="EMBL" id="EER38366.1"/>
    </source>
</evidence>
<name>C6HMB9_AJECH</name>
<feature type="compositionally biased region" description="Polar residues" evidence="1">
    <location>
        <begin position="28"/>
        <end position="42"/>
    </location>
</feature>